<accession>A0A1E4SUL6</accession>
<feature type="compositionally biased region" description="Low complexity" evidence="13">
    <location>
        <begin position="952"/>
        <end position="961"/>
    </location>
</feature>
<evidence type="ECO:0000256" key="12">
    <source>
        <dbReference type="PROSITE-ProRule" id="PRU00221"/>
    </source>
</evidence>
<dbReference type="PROSITE" id="PS00678">
    <property type="entry name" value="WD_REPEATS_1"/>
    <property type="match status" value="1"/>
</dbReference>
<evidence type="ECO:0000256" key="11">
    <source>
        <dbReference type="PROSITE-ProRule" id="PRU00175"/>
    </source>
</evidence>
<dbReference type="GO" id="GO:0005774">
    <property type="term" value="C:vacuolar membrane"/>
    <property type="evidence" value="ECO:0007669"/>
    <property type="project" value="TreeGrafter"/>
</dbReference>
<feature type="domain" description="RING-type" evidence="14">
    <location>
        <begin position="1183"/>
        <end position="1224"/>
    </location>
</feature>
<evidence type="ECO:0000313" key="15">
    <source>
        <dbReference type="EMBL" id="ODV83181.1"/>
    </source>
</evidence>
<dbReference type="EMBL" id="KV453867">
    <property type="protein sequence ID" value="ODV83181.1"/>
    <property type="molecule type" value="Genomic_DNA"/>
</dbReference>
<evidence type="ECO:0000256" key="3">
    <source>
        <dbReference type="ARBA" id="ARBA00008863"/>
    </source>
</evidence>
<dbReference type="PANTHER" id="PTHR46200">
    <property type="entry name" value="GATOR COMPLEX PROTEIN WDR24"/>
    <property type="match status" value="1"/>
</dbReference>
<name>A0A1E4SUL6_9ASCO</name>
<protein>
    <recommendedName>
        <fullName evidence="4">Restriction of telomere capping protein 1</fullName>
    </recommendedName>
</protein>
<feature type="region of interest" description="Disordered" evidence="13">
    <location>
        <begin position="689"/>
        <end position="718"/>
    </location>
</feature>
<feature type="compositionally biased region" description="Acidic residues" evidence="13">
    <location>
        <begin position="1078"/>
        <end position="1089"/>
    </location>
</feature>
<dbReference type="InterPro" id="IPR019775">
    <property type="entry name" value="WD40_repeat_CS"/>
</dbReference>
<feature type="region of interest" description="Disordered" evidence="13">
    <location>
        <begin position="477"/>
        <end position="520"/>
    </location>
</feature>
<evidence type="ECO:0000313" key="16">
    <source>
        <dbReference type="Proteomes" id="UP000094801"/>
    </source>
</evidence>
<feature type="compositionally biased region" description="Low complexity" evidence="13">
    <location>
        <begin position="552"/>
        <end position="562"/>
    </location>
</feature>
<feature type="compositionally biased region" description="Polar residues" evidence="13">
    <location>
        <begin position="494"/>
        <end position="511"/>
    </location>
</feature>
<keyword evidence="7" id="KW-0479">Metal-binding</keyword>
<dbReference type="GO" id="GO:0005829">
    <property type="term" value="C:cytosol"/>
    <property type="evidence" value="ECO:0007669"/>
    <property type="project" value="TreeGrafter"/>
</dbReference>
<feature type="region of interest" description="Disordered" evidence="13">
    <location>
        <begin position="1073"/>
        <end position="1096"/>
    </location>
</feature>
<dbReference type="OrthoDB" id="60955at2759"/>
<evidence type="ECO:0000259" key="14">
    <source>
        <dbReference type="PROSITE" id="PS50089"/>
    </source>
</evidence>
<comment type="function">
    <text evidence="1">May be involved in a process influencing telomere capping.</text>
</comment>
<feature type="compositionally biased region" description="Polar residues" evidence="13">
    <location>
        <begin position="877"/>
        <end position="893"/>
    </location>
</feature>
<dbReference type="SUPFAM" id="SSF50978">
    <property type="entry name" value="WD40 repeat-like"/>
    <property type="match status" value="1"/>
</dbReference>
<dbReference type="STRING" id="983967.A0A1E4SUL6"/>
<keyword evidence="5" id="KW-0926">Vacuole</keyword>
<dbReference type="InterPro" id="IPR015943">
    <property type="entry name" value="WD40/YVTN_repeat-like_dom_sf"/>
</dbReference>
<evidence type="ECO:0000256" key="6">
    <source>
        <dbReference type="ARBA" id="ARBA00022574"/>
    </source>
</evidence>
<dbReference type="InterPro" id="IPR036322">
    <property type="entry name" value="WD40_repeat_dom_sf"/>
</dbReference>
<sequence length="1230" mass="136095">MSEESGRRGLHSSYSTHSYSIPNNSSPNIPMSSNSLSSSPSSPVYLMDQSRRSSGNFSRMAFNMYGIQSGTSPNTTMNSSNHNLPATSLSILPSTASFSHYYPDRNTTKFQSNNEILTCAKSNETPNLFVIGGPKSLQLLKISNNEVSLEYDLATQPNNTRNTKFGLMSDAKFGHQQYGRNLAISTLSGSIHLYNLDRGNRIRTSLSDHQRAVNSIDFNHINPYNLISGSQDGKMKLWDLRMKNTKAQLTINGNADAVRCVQFNPRDPKTVCSIFDSGVIQKWDIRKPNSFERRLNAHTGPGLTLDWHPELDYIISGGRDKQIQVWSMSSNADSSREPDHVINTSGAVSKVSWCRGRGNGSIMNTDIAAVFLNDDPCIQIWNLNRKFIAKNVIECHSNQVTGLLWRTPKYLVSCSKDKTLFQHDVTLEPRTLDNLSPITMAWDNKSFQNLMMIKQDKYQFETHNENMPITLAMNATLPNNSQPPPNATPGLPNGGSSPDLQYNNTISTQQQRDSEKSGTPILKAMGSPAIGSSDFFQQQQAFSPSPVFNSPLPSTLSLPQSSMNSGESSKLTRANSTFSRPMMHRQISNQKQTQSGNAFAVPVEIPLAENESEVFEFLSSLYMISIPDGLDIIQVCEYNATIAGSAKRFRDCQTWRTIKASILWEKSEKYHDLIDGNFHNYDLHSASDDHTKEKSGRNMSIGTYGTNDVSQSEKLGTSPGSFMESIHSHSLKSTMASEIEEFNEFKSSQLKEKLALENKNDEATTSNKLETPYVTATRKTSTNTDRSLVSDLAVTDDNEDAIIDDEDEPTVNESADKSPISRPIEIKRTVKSKRSNSTSSVTNRYTFSYTGSSADFDNEKQPSSSPSLARSPRPRSFTNNSGPLLHSHTSMTFTKAAPDSPSNSSVSTTKTRKQSSGAHSRLTSAILHDLDSKADTSRSVTEPSPLDPAPETAAATTTSTATIRPSLGVRVSSTEKSTKAIKLKAPWNPTEMIKQAATYSAKQGDLTMCATLTLLFLHLYPGSITERQAKEWILTYHEVLMSRTLFATAAAVLRCASAIADRYEAADKQRLALGTGDNDNDSDDDDDRDLLDTSGSDDARKRREKLKETYDIFATMGQTRTSVRLFCIHCDSLILNDGSKAKINKQGNDDDHDRLRGGSKGDPNMEQLGFWYCEKCLKVQGYCMYCNEPIKGTCVTLSECGHKGHFGCMKSWFIDLLEKECPSCGILVIT</sequence>
<dbReference type="Pfam" id="PF17120">
    <property type="entry name" value="zf-RING_16"/>
    <property type="match status" value="1"/>
</dbReference>
<feature type="compositionally biased region" description="Low complexity" evidence="13">
    <location>
        <begin position="862"/>
        <end position="876"/>
    </location>
</feature>
<dbReference type="GO" id="GO:1904263">
    <property type="term" value="P:positive regulation of TORC1 signaling"/>
    <property type="evidence" value="ECO:0007669"/>
    <property type="project" value="TreeGrafter"/>
</dbReference>
<feature type="repeat" description="WD" evidence="12">
    <location>
        <begin position="206"/>
        <end position="248"/>
    </location>
</feature>
<dbReference type="GO" id="GO:0061700">
    <property type="term" value="C:GATOR2 complex"/>
    <property type="evidence" value="ECO:0007669"/>
    <property type="project" value="TreeGrafter"/>
</dbReference>
<organism evidence="15 16">
    <name type="scientific">[Candida] arabinofermentans NRRL YB-2248</name>
    <dbReference type="NCBI Taxonomy" id="983967"/>
    <lineage>
        <taxon>Eukaryota</taxon>
        <taxon>Fungi</taxon>
        <taxon>Dikarya</taxon>
        <taxon>Ascomycota</taxon>
        <taxon>Saccharomycotina</taxon>
        <taxon>Pichiomycetes</taxon>
        <taxon>Pichiales</taxon>
        <taxon>Pichiaceae</taxon>
        <taxon>Ogataea</taxon>
        <taxon>Ogataea/Candida clade</taxon>
    </lineage>
</organism>
<keyword evidence="6 12" id="KW-0853">WD repeat</keyword>
<feature type="compositionally biased region" description="Polar residues" evidence="13">
    <location>
        <begin position="777"/>
        <end position="787"/>
    </location>
</feature>
<feature type="compositionally biased region" description="Polar residues" evidence="13">
    <location>
        <begin position="900"/>
        <end position="923"/>
    </location>
</feature>
<reference evidence="16" key="1">
    <citation type="submission" date="2016-04" db="EMBL/GenBank/DDBJ databases">
        <title>Comparative genomics of biotechnologically important yeasts.</title>
        <authorList>
            <consortium name="DOE Joint Genome Institute"/>
            <person name="Riley R."/>
            <person name="Haridas S."/>
            <person name="Wolfe K.H."/>
            <person name="Lopes M.R."/>
            <person name="Hittinger C.T."/>
            <person name="Goker M."/>
            <person name="Salamov A."/>
            <person name="Wisecaver J."/>
            <person name="Long T.M."/>
            <person name="Aerts A.L."/>
            <person name="Barry K."/>
            <person name="Choi C."/>
            <person name="Clum A."/>
            <person name="Coughlan A.Y."/>
            <person name="Deshpande S."/>
            <person name="Douglass A.P."/>
            <person name="Hanson S.J."/>
            <person name="Klenk H.-P."/>
            <person name="Labutti K."/>
            <person name="Lapidus A."/>
            <person name="Lindquist E."/>
            <person name="Lipzen A."/>
            <person name="Meier-Kolthoff J.P."/>
            <person name="Ohm R.A."/>
            <person name="Otillar R.P."/>
            <person name="Pangilinan J."/>
            <person name="Peng Y."/>
            <person name="Rokas A."/>
            <person name="Rosa C.A."/>
            <person name="Scheuner C."/>
            <person name="Sibirny A.A."/>
            <person name="Slot J.C."/>
            <person name="Stielow J.B."/>
            <person name="Sun H."/>
            <person name="Kurtzman C.P."/>
            <person name="Blackwell M."/>
            <person name="Grigoriev I.V."/>
            <person name="Jeffries T.W."/>
        </authorList>
    </citation>
    <scope>NUCLEOTIDE SEQUENCE [LARGE SCALE GENOMIC DNA]</scope>
    <source>
        <strain evidence="16">NRRL YB-2248</strain>
    </source>
</reference>
<feature type="compositionally biased region" description="Acidic residues" evidence="13">
    <location>
        <begin position="794"/>
        <end position="810"/>
    </location>
</feature>
<dbReference type="SMART" id="SM00320">
    <property type="entry name" value="WD40"/>
    <property type="match status" value="4"/>
</dbReference>
<keyword evidence="10" id="KW-0862">Zinc</keyword>
<feature type="region of interest" description="Disordered" evidence="13">
    <location>
        <begin position="756"/>
        <end position="961"/>
    </location>
</feature>
<dbReference type="InterPro" id="IPR001841">
    <property type="entry name" value="Znf_RING"/>
</dbReference>
<dbReference type="InterPro" id="IPR037590">
    <property type="entry name" value="WDR24"/>
</dbReference>
<comment type="subcellular location">
    <subcellularLocation>
        <location evidence="2">Vacuole</location>
    </subcellularLocation>
</comment>
<dbReference type="GO" id="GO:0016239">
    <property type="term" value="P:positive regulation of macroautophagy"/>
    <property type="evidence" value="ECO:0007669"/>
    <property type="project" value="TreeGrafter"/>
</dbReference>
<comment type="similarity">
    <text evidence="3">Belongs to the WD repeat RTC1 family.</text>
</comment>
<keyword evidence="9 11" id="KW-0863">Zinc-finger</keyword>
<feature type="compositionally biased region" description="Polar residues" evidence="13">
    <location>
        <begin position="835"/>
        <end position="855"/>
    </location>
</feature>
<dbReference type="GO" id="GO:0008270">
    <property type="term" value="F:zinc ion binding"/>
    <property type="evidence" value="ECO:0007669"/>
    <property type="project" value="UniProtKB-KW"/>
</dbReference>
<evidence type="ECO:0000256" key="4">
    <source>
        <dbReference type="ARBA" id="ARBA00015098"/>
    </source>
</evidence>
<dbReference type="AlphaFoldDB" id="A0A1E4SUL6"/>
<dbReference type="Gene3D" id="2.130.10.10">
    <property type="entry name" value="YVTN repeat-like/Quinoprotein amine dehydrogenase"/>
    <property type="match status" value="2"/>
</dbReference>
<dbReference type="InterPro" id="IPR001680">
    <property type="entry name" value="WD40_rpt"/>
</dbReference>
<feature type="region of interest" description="Disordered" evidence="13">
    <location>
        <begin position="552"/>
        <end position="571"/>
    </location>
</feature>
<dbReference type="PANTHER" id="PTHR46200:SF1">
    <property type="entry name" value="GATOR COMPLEX PROTEIN WDR24"/>
    <property type="match status" value="1"/>
</dbReference>
<evidence type="ECO:0000256" key="10">
    <source>
        <dbReference type="ARBA" id="ARBA00022833"/>
    </source>
</evidence>
<feature type="region of interest" description="Disordered" evidence="13">
    <location>
        <begin position="1"/>
        <end position="50"/>
    </location>
</feature>
<keyword evidence="16" id="KW-1185">Reference proteome</keyword>
<feature type="compositionally biased region" description="Polar residues" evidence="13">
    <location>
        <begin position="697"/>
        <end position="718"/>
    </location>
</feature>
<feature type="repeat" description="WD" evidence="12">
    <location>
        <begin position="295"/>
        <end position="336"/>
    </location>
</feature>
<gene>
    <name evidence="15" type="ORF">CANARDRAFT_30272</name>
</gene>
<feature type="compositionally biased region" description="Low complexity" evidence="13">
    <location>
        <begin position="18"/>
        <end position="43"/>
    </location>
</feature>
<evidence type="ECO:0000256" key="9">
    <source>
        <dbReference type="ARBA" id="ARBA00022771"/>
    </source>
</evidence>
<dbReference type="Pfam" id="PF00400">
    <property type="entry name" value="WD40"/>
    <property type="match status" value="2"/>
</dbReference>
<evidence type="ECO:0000256" key="5">
    <source>
        <dbReference type="ARBA" id="ARBA00022554"/>
    </source>
</evidence>
<dbReference type="PROSITE" id="PS50082">
    <property type="entry name" value="WD_REPEATS_2"/>
    <property type="match status" value="2"/>
</dbReference>
<evidence type="ECO:0000256" key="7">
    <source>
        <dbReference type="ARBA" id="ARBA00022723"/>
    </source>
</evidence>
<evidence type="ECO:0000256" key="13">
    <source>
        <dbReference type="SAM" id="MobiDB-lite"/>
    </source>
</evidence>
<evidence type="ECO:0000256" key="8">
    <source>
        <dbReference type="ARBA" id="ARBA00022737"/>
    </source>
</evidence>
<proteinExistence type="inferred from homology"/>
<evidence type="ECO:0000256" key="1">
    <source>
        <dbReference type="ARBA" id="ARBA00002738"/>
    </source>
</evidence>
<evidence type="ECO:0000256" key="2">
    <source>
        <dbReference type="ARBA" id="ARBA00004116"/>
    </source>
</evidence>
<dbReference type="InterPro" id="IPR049566">
    <property type="entry name" value="WDR59_RTC1-like_RING_Znf"/>
</dbReference>
<dbReference type="PROSITE" id="PS50089">
    <property type="entry name" value="ZF_RING_2"/>
    <property type="match status" value="1"/>
</dbReference>
<dbReference type="PROSITE" id="PS50294">
    <property type="entry name" value="WD_REPEATS_REGION"/>
    <property type="match status" value="2"/>
</dbReference>
<dbReference type="Proteomes" id="UP000094801">
    <property type="component" value="Unassembled WGS sequence"/>
</dbReference>
<keyword evidence="8" id="KW-0677">Repeat</keyword>